<feature type="compositionally biased region" description="Polar residues" evidence="4">
    <location>
        <begin position="211"/>
        <end position="221"/>
    </location>
</feature>
<feature type="compositionally biased region" description="Low complexity" evidence="4">
    <location>
        <begin position="190"/>
        <end position="202"/>
    </location>
</feature>
<accession>A0A8B6E0E7</accession>
<reference evidence="5" key="1">
    <citation type="submission" date="2018-11" db="EMBL/GenBank/DDBJ databases">
        <authorList>
            <person name="Alioto T."/>
            <person name="Alioto T."/>
        </authorList>
    </citation>
    <scope>NUCLEOTIDE SEQUENCE</scope>
</reference>
<organism evidence="5 6">
    <name type="scientific">Mytilus galloprovincialis</name>
    <name type="common">Mediterranean mussel</name>
    <dbReference type="NCBI Taxonomy" id="29158"/>
    <lineage>
        <taxon>Eukaryota</taxon>
        <taxon>Metazoa</taxon>
        <taxon>Spiralia</taxon>
        <taxon>Lophotrochozoa</taxon>
        <taxon>Mollusca</taxon>
        <taxon>Bivalvia</taxon>
        <taxon>Autobranchia</taxon>
        <taxon>Pteriomorphia</taxon>
        <taxon>Mytilida</taxon>
        <taxon>Mytiloidea</taxon>
        <taxon>Mytilidae</taxon>
        <taxon>Mytilinae</taxon>
        <taxon>Mytilus</taxon>
    </lineage>
</organism>
<keyword evidence="2 3" id="KW-0040">ANK repeat</keyword>
<evidence type="ECO:0000313" key="5">
    <source>
        <dbReference type="EMBL" id="VDI26378.1"/>
    </source>
</evidence>
<dbReference type="PANTHER" id="PTHR24198:SF165">
    <property type="entry name" value="ANKYRIN REPEAT-CONTAINING PROTEIN-RELATED"/>
    <property type="match status" value="1"/>
</dbReference>
<sequence>MALVTVNQPMIFQERLAMLLLNSQQNLAKCHELKKDSKCKRSRLIGELENPKIMMHRTMLDVTKNSALHFACAHEHENVALLLLDKIDDSGTINLPNAEQKTPLHLACKYGLVSIVQDLISKGGNVLAVDENGHSPALACAPTNRVAECLAIVLAHMPFSQPPNNTFQRRNRSESSPSAPFGATRTLDNPGSPAGIGSPAGSVQDVKEHSGSYQSSDSEFY</sequence>
<dbReference type="SUPFAM" id="SSF48403">
    <property type="entry name" value="Ankyrin repeat"/>
    <property type="match status" value="1"/>
</dbReference>
<feature type="region of interest" description="Disordered" evidence="4">
    <location>
        <begin position="161"/>
        <end position="221"/>
    </location>
</feature>
<dbReference type="Proteomes" id="UP000596742">
    <property type="component" value="Unassembled WGS sequence"/>
</dbReference>
<protein>
    <submittedName>
        <fullName evidence="5">Uncharacterized protein</fullName>
    </submittedName>
</protein>
<comment type="caution">
    <text evidence="5">The sequence shown here is derived from an EMBL/GenBank/DDBJ whole genome shotgun (WGS) entry which is preliminary data.</text>
</comment>
<gene>
    <name evidence="5" type="ORF">MGAL_10B038458</name>
</gene>
<evidence type="ECO:0000256" key="2">
    <source>
        <dbReference type="ARBA" id="ARBA00023043"/>
    </source>
</evidence>
<keyword evidence="1" id="KW-0677">Repeat</keyword>
<name>A0A8B6E0E7_MYTGA</name>
<evidence type="ECO:0000256" key="4">
    <source>
        <dbReference type="SAM" id="MobiDB-lite"/>
    </source>
</evidence>
<dbReference type="PANTHER" id="PTHR24198">
    <property type="entry name" value="ANKYRIN REPEAT AND PROTEIN KINASE DOMAIN-CONTAINING PROTEIN"/>
    <property type="match status" value="1"/>
</dbReference>
<evidence type="ECO:0000256" key="1">
    <source>
        <dbReference type="ARBA" id="ARBA00022737"/>
    </source>
</evidence>
<proteinExistence type="predicted"/>
<keyword evidence="6" id="KW-1185">Reference proteome</keyword>
<evidence type="ECO:0000256" key="3">
    <source>
        <dbReference type="PROSITE-ProRule" id="PRU00023"/>
    </source>
</evidence>
<dbReference type="InterPro" id="IPR002110">
    <property type="entry name" value="Ankyrin_rpt"/>
</dbReference>
<dbReference type="SMART" id="SM00248">
    <property type="entry name" value="ANK"/>
    <property type="match status" value="2"/>
</dbReference>
<dbReference type="Pfam" id="PF12796">
    <property type="entry name" value="Ank_2"/>
    <property type="match status" value="1"/>
</dbReference>
<dbReference type="InterPro" id="IPR036770">
    <property type="entry name" value="Ankyrin_rpt-contain_sf"/>
</dbReference>
<feature type="compositionally biased region" description="Polar residues" evidence="4">
    <location>
        <begin position="162"/>
        <end position="178"/>
    </location>
</feature>
<evidence type="ECO:0000313" key="6">
    <source>
        <dbReference type="Proteomes" id="UP000596742"/>
    </source>
</evidence>
<feature type="repeat" description="ANK" evidence="3">
    <location>
        <begin position="99"/>
        <end position="131"/>
    </location>
</feature>
<dbReference type="PROSITE" id="PS50297">
    <property type="entry name" value="ANK_REP_REGION"/>
    <property type="match status" value="1"/>
</dbReference>
<dbReference type="AlphaFoldDB" id="A0A8B6E0E7"/>
<dbReference type="PROSITE" id="PS50088">
    <property type="entry name" value="ANK_REPEAT"/>
    <property type="match status" value="1"/>
</dbReference>
<dbReference type="OrthoDB" id="7464126at2759"/>
<dbReference type="Gene3D" id="1.25.40.20">
    <property type="entry name" value="Ankyrin repeat-containing domain"/>
    <property type="match status" value="1"/>
</dbReference>
<dbReference type="EMBL" id="UYJE01004242">
    <property type="protein sequence ID" value="VDI26378.1"/>
    <property type="molecule type" value="Genomic_DNA"/>
</dbReference>